<dbReference type="EMBL" id="CP103141">
    <property type="protein sequence ID" value="UVQ76560.1"/>
    <property type="molecule type" value="Genomic_DNA"/>
</dbReference>
<dbReference type="GeneID" id="69588779"/>
<evidence type="ECO:0000313" key="2">
    <source>
        <dbReference type="EMBL" id="MCS2791978.1"/>
    </source>
</evidence>
<reference evidence="2" key="2">
    <citation type="submission" date="2022-08" db="EMBL/GenBank/DDBJ databases">
        <title>Genome Sequencing of Bacteroides fragilis Group Isolates with Nanopore Technology.</title>
        <authorList>
            <person name="Tisza M.J."/>
            <person name="Smith D."/>
            <person name="Dekker J.P."/>
        </authorList>
    </citation>
    <scope>NUCLEOTIDE SEQUENCE</scope>
    <source>
        <strain evidence="2">BFG-351</strain>
        <strain evidence="3">BFG-527</strain>
    </source>
</reference>
<organism evidence="1 4">
    <name type="scientific">Bacteroides faecis</name>
    <dbReference type="NCBI Taxonomy" id="674529"/>
    <lineage>
        <taxon>Bacteria</taxon>
        <taxon>Pseudomonadati</taxon>
        <taxon>Bacteroidota</taxon>
        <taxon>Bacteroidia</taxon>
        <taxon>Bacteroidales</taxon>
        <taxon>Bacteroidaceae</taxon>
        <taxon>Bacteroides</taxon>
    </lineage>
</organism>
<sequence length="144" mass="17101">MKEEIDFTKVPYQYAMCLNRKCSKANTCLRQLTEQSVPEKIEYWDILSPKHLAALQGDCPYYRSNTKVRYAKGFIKILEALPYKQMQAVISHLMSFFGRRTYYRVRKGERLLTPSEQQRILTILKNCGVTHPQDFDVYVEDYDW</sequence>
<evidence type="ECO:0000313" key="3">
    <source>
        <dbReference type="EMBL" id="UVQ76560.1"/>
    </source>
</evidence>
<dbReference type="EMBL" id="CZAE01000001">
    <property type="protein sequence ID" value="CUO36141.1"/>
    <property type="molecule type" value="Genomic_DNA"/>
</dbReference>
<evidence type="ECO:0000313" key="4">
    <source>
        <dbReference type="Proteomes" id="UP000095606"/>
    </source>
</evidence>
<dbReference type="InterPro" id="IPR045724">
    <property type="entry name" value="DUF6078"/>
</dbReference>
<keyword evidence="5" id="KW-1185">Reference proteome</keyword>
<evidence type="ECO:0000313" key="5">
    <source>
        <dbReference type="Proteomes" id="UP001060104"/>
    </source>
</evidence>
<name>A0A3E5GMH9_9BACE</name>
<dbReference type="RefSeq" id="WP_010536609.1">
    <property type="nucleotide sequence ID" value="NZ_CABMFH010000001.1"/>
</dbReference>
<accession>A0A3E5GMH9</accession>
<dbReference type="Proteomes" id="UP001060104">
    <property type="component" value="Chromosome"/>
</dbReference>
<dbReference type="EMBL" id="JANUTS010000001">
    <property type="protein sequence ID" value="MCS2791978.1"/>
    <property type="molecule type" value="Genomic_DNA"/>
</dbReference>
<evidence type="ECO:0000313" key="1">
    <source>
        <dbReference type="EMBL" id="CUO36141.1"/>
    </source>
</evidence>
<accession>A0A174EEI4</accession>
<protein>
    <submittedName>
        <fullName evidence="2">DUF6078 family protein</fullName>
    </submittedName>
</protein>
<dbReference type="Proteomes" id="UP000095606">
    <property type="component" value="Unassembled WGS sequence"/>
</dbReference>
<dbReference type="Proteomes" id="UP001204548">
    <property type="component" value="Unassembled WGS sequence"/>
</dbReference>
<gene>
    <name evidence="1" type="ORF">ERS852461_00098</name>
    <name evidence="2" type="ORF">NXW97_08170</name>
    <name evidence="3" type="ORF">NXY30_09405</name>
</gene>
<dbReference type="AlphaFoldDB" id="A0A3E5GMH9"/>
<dbReference type="Pfam" id="PF19555">
    <property type="entry name" value="DUF6078"/>
    <property type="match status" value="1"/>
</dbReference>
<proteinExistence type="predicted"/>
<reference evidence="1 4" key="1">
    <citation type="submission" date="2015-09" db="EMBL/GenBank/DDBJ databases">
        <authorList>
            <consortium name="Pathogen Informatics"/>
        </authorList>
    </citation>
    <scope>NUCLEOTIDE SEQUENCE [LARGE SCALE GENOMIC DNA]</scope>
    <source>
        <strain evidence="1 4">2789STDY5834846</strain>
    </source>
</reference>